<feature type="transmembrane region" description="Helical" evidence="7">
    <location>
        <begin position="92"/>
        <end position="112"/>
    </location>
</feature>
<dbReference type="PANTHER" id="PTHR42770:SF16">
    <property type="entry name" value="AMINO ACID PERMEASE"/>
    <property type="match status" value="1"/>
</dbReference>
<feature type="transmembrane region" description="Helical" evidence="7">
    <location>
        <begin position="399"/>
        <end position="420"/>
    </location>
</feature>
<evidence type="ECO:0000256" key="5">
    <source>
        <dbReference type="ARBA" id="ARBA00023136"/>
    </source>
</evidence>
<feature type="transmembrane region" description="Helical" evidence="7">
    <location>
        <begin position="232"/>
        <end position="257"/>
    </location>
</feature>
<evidence type="ECO:0000256" key="1">
    <source>
        <dbReference type="ARBA" id="ARBA00004651"/>
    </source>
</evidence>
<dbReference type="InterPro" id="IPR002293">
    <property type="entry name" value="AA/rel_permease1"/>
</dbReference>
<feature type="transmembrane region" description="Helical" evidence="7">
    <location>
        <begin position="132"/>
        <end position="149"/>
    </location>
</feature>
<keyword evidence="4 7" id="KW-1133">Transmembrane helix</keyword>
<dbReference type="GO" id="GO:0005886">
    <property type="term" value="C:plasma membrane"/>
    <property type="evidence" value="ECO:0007669"/>
    <property type="project" value="UniProtKB-SubCell"/>
</dbReference>
<organism evidence="8 9">
    <name type="scientific">Streptomyces chartreusis</name>
    <dbReference type="NCBI Taxonomy" id="1969"/>
    <lineage>
        <taxon>Bacteria</taxon>
        <taxon>Bacillati</taxon>
        <taxon>Actinomycetota</taxon>
        <taxon>Actinomycetes</taxon>
        <taxon>Kitasatosporales</taxon>
        <taxon>Streptomycetaceae</taxon>
        <taxon>Streptomyces</taxon>
    </lineage>
</organism>
<feature type="transmembrane region" description="Helical" evidence="7">
    <location>
        <begin position="332"/>
        <end position="353"/>
    </location>
</feature>
<comment type="subcellular location">
    <subcellularLocation>
        <location evidence="1">Cell membrane</location>
        <topology evidence="1">Multi-pass membrane protein</topology>
    </subcellularLocation>
</comment>
<feature type="transmembrane region" description="Helical" evidence="7">
    <location>
        <begin position="286"/>
        <end position="311"/>
    </location>
</feature>
<gene>
    <name evidence="8" type="ORF">HUT05_09635</name>
</gene>
<feature type="transmembrane region" description="Helical" evidence="7">
    <location>
        <begin position="432"/>
        <end position="451"/>
    </location>
</feature>
<dbReference type="Pfam" id="PF13520">
    <property type="entry name" value="AA_permease_2"/>
    <property type="match status" value="1"/>
</dbReference>
<evidence type="ECO:0000313" key="8">
    <source>
        <dbReference type="EMBL" id="QKZ17584.1"/>
    </source>
</evidence>
<evidence type="ECO:0000256" key="7">
    <source>
        <dbReference type="SAM" id="Phobius"/>
    </source>
</evidence>
<keyword evidence="9" id="KW-1185">Reference proteome</keyword>
<dbReference type="GO" id="GO:0022857">
    <property type="term" value="F:transmembrane transporter activity"/>
    <property type="evidence" value="ECO:0007669"/>
    <property type="project" value="InterPro"/>
</dbReference>
<feature type="region of interest" description="Disordered" evidence="6">
    <location>
        <begin position="457"/>
        <end position="476"/>
    </location>
</feature>
<feature type="transmembrane region" description="Helical" evidence="7">
    <location>
        <begin position="51"/>
        <end position="71"/>
    </location>
</feature>
<dbReference type="Gene3D" id="1.20.1740.10">
    <property type="entry name" value="Amino acid/polyamine transporter I"/>
    <property type="match status" value="1"/>
</dbReference>
<evidence type="ECO:0000256" key="4">
    <source>
        <dbReference type="ARBA" id="ARBA00022989"/>
    </source>
</evidence>
<dbReference type="EMBL" id="CP056041">
    <property type="protein sequence ID" value="QKZ17584.1"/>
    <property type="molecule type" value="Genomic_DNA"/>
</dbReference>
<keyword evidence="2" id="KW-1003">Cell membrane</keyword>
<keyword evidence="3 7" id="KW-0812">Transmembrane</keyword>
<dbReference type="InterPro" id="IPR050367">
    <property type="entry name" value="APC_superfamily"/>
</dbReference>
<dbReference type="RefSeq" id="WP_176574828.1">
    <property type="nucleotide sequence ID" value="NZ_CBDRGH010000014.1"/>
</dbReference>
<evidence type="ECO:0000256" key="3">
    <source>
        <dbReference type="ARBA" id="ARBA00022692"/>
    </source>
</evidence>
<feature type="transmembrane region" description="Helical" evidence="7">
    <location>
        <begin position="365"/>
        <end position="387"/>
    </location>
</feature>
<dbReference type="Proteomes" id="UP000509418">
    <property type="component" value="Chromosome"/>
</dbReference>
<evidence type="ECO:0000313" key="9">
    <source>
        <dbReference type="Proteomes" id="UP000509418"/>
    </source>
</evidence>
<feature type="transmembrane region" description="Helical" evidence="7">
    <location>
        <begin position="12"/>
        <end position="31"/>
    </location>
</feature>
<name>A0A7H8T2H9_STRCX</name>
<sequence length="476" mass="49339">MEHHSLRRNSIGVVGIVFIVVAAASPFAAIIGNTPLGFALGDGAGLPGAFVLSGILLACFALGFTAMSPYVQNAAAFYAYIRAGLGRRAGQAAALVALLGYNALTAGLVGYMGYFGQSVFVDELNAHAPWELYAFGSLALCLVLGLSGIDVGVKVLGLLLVLEGILIVAAALVTFVTHADPLVLTSFTPGAVMQGAPGVALMFALLSYIGFEGTAIFAEEARNPRKTIRRATLVAISVITAVYTLATLSAVAFYGVANVGRAASREPGTFYSAIVADALGPWSGHLVGMLLLTSLFATLLAIHNMAARYFYGLARDGLLPRRLDRISDRGAPVAACAVQALVTALIVAAYALGGQHPYLNLATTMFGLGTVAIVALQATTGISVIAFFLRRRDSSAGRLVTFVAPLIGSVGLAWTCSMVISNFSTLTGTTSHLVNALPWLIVAVALAGAMLPGHPDDTAVSPDLTSNQHQVDDLRT</sequence>
<dbReference type="AlphaFoldDB" id="A0A7H8T2H9"/>
<accession>A0A7H8T2H9</accession>
<feature type="transmembrane region" description="Helical" evidence="7">
    <location>
        <begin position="191"/>
        <end position="211"/>
    </location>
</feature>
<dbReference type="PIRSF" id="PIRSF006060">
    <property type="entry name" value="AA_transporter"/>
    <property type="match status" value="1"/>
</dbReference>
<keyword evidence="5 7" id="KW-0472">Membrane</keyword>
<protein>
    <submittedName>
        <fullName evidence="8">APC family permease</fullName>
    </submittedName>
</protein>
<evidence type="ECO:0000256" key="6">
    <source>
        <dbReference type="SAM" id="MobiDB-lite"/>
    </source>
</evidence>
<dbReference type="PANTHER" id="PTHR42770">
    <property type="entry name" value="AMINO ACID TRANSPORTER-RELATED"/>
    <property type="match status" value="1"/>
</dbReference>
<reference evidence="8 9" key="1">
    <citation type="submission" date="2020-06" db="EMBL/GenBank/DDBJ databases">
        <title>Genome mining for natural products.</title>
        <authorList>
            <person name="Zhang B."/>
            <person name="Shi J."/>
            <person name="Ge H."/>
        </authorList>
    </citation>
    <scope>NUCLEOTIDE SEQUENCE [LARGE SCALE GENOMIC DNA]</scope>
    <source>
        <strain evidence="8 9">NA02069</strain>
    </source>
</reference>
<proteinExistence type="predicted"/>
<feature type="transmembrane region" description="Helical" evidence="7">
    <location>
        <begin position="156"/>
        <end position="179"/>
    </location>
</feature>
<evidence type="ECO:0000256" key="2">
    <source>
        <dbReference type="ARBA" id="ARBA00022475"/>
    </source>
</evidence>